<protein>
    <submittedName>
        <fullName evidence="7">Polymerase</fullName>
    </submittedName>
</protein>
<keyword evidence="8" id="KW-1185">Reference proteome</keyword>
<evidence type="ECO:0000313" key="7">
    <source>
        <dbReference type="EMBL" id="KAA1175052.1"/>
    </source>
</evidence>
<dbReference type="RefSeq" id="WP_149599473.1">
    <property type="nucleotide sequence ID" value="NZ_VTUU01000002.1"/>
</dbReference>
<comment type="caution">
    <text evidence="7">The sequence shown here is derived from an EMBL/GenBank/DDBJ whole genome shotgun (WGS) entry which is preliminary data.</text>
</comment>
<feature type="transmembrane region" description="Helical" evidence="5">
    <location>
        <begin position="29"/>
        <end position="45"/>
    </location>
</feature>
<gene>
    <name evidence="7" type="ORF">FWJ25_06690</name>
</gene>
<feature type="transmembrane region" description="Helical" evidence="5">
    <location>
        <begin position="209"/>
        <end position="241"/>
    </location>
</feature>
<evidence type="ECO:0000256" key="2">
    <source>
        <dbReference type="ARBA" id="ARBA00022692"/>
    </source>
</evidence>
<keyword evidence="4 5" id="KW-0472">Membrane</keyword>
<dbReference type="GO" id="GO:0016020">
    <property type="term" value="C:membrane"/>
    <property type="evidence" value="ECO:0007669"/>
    <property type="project" value="UniProtKB-SubCell"/>
</dbReference>
<dbReference type="Proteomes" id="UP000323161">
    <property type="component" value="Unassembled WGS sequence"/>
</dbReference>
<feature type="transmembrane region" description="Helical" evidence="5">
    <location>
        <begin position="185"/>
        <end position="203"/>
    </location>
</feature>
<evidence type="ECO:0000313" key="8">
    <source>
        <dbReference type="Proteomes" id="UP000323161"/>
    </source>
</evidence>
<name>A0A5B0VK67_9GAMM</name>
<evidence type="ECO:0000256" key="5">
    <source>
        <dbReference type="SAM" id="Phobius"/>
    </source>
</evidence>
<comment type="subcellular location">
    <subcellularLocation>
        <location evidence="1">Membrane</location>
        <topology evidence="1">Multi-pass membrane protein</topology>
    </subcellularLocation>
</comment>
<feature type="transmembrane region" description="Helical" evidence="5">
    <location>
        <begin position="410"/>
        <end position="426"/>
    </location>
</feature>
<dbReference type="InterPro" id="IPR007016">
    <property type="entry name" value="O-antigen_ligase-rel_domated"/>
</dbReference>
<feature type="transmembrane region" description="Helical" evidence="5">
    <location>
        <begin position="85"/>
        <end position="102"/>
    </location>
</feature>
<keyword evidence="2 5" id="KW-0812">Transmembrane</keyword>
<evidence type="ECO:0000256" key="3">
    <source>
        <dbReference type="ARBA" id="ARBA00022989"/>
    </source>
</evidence>
<feature type="transmembrane region" description="Helical" evidence="5">
    <location>
        <begin position="253"/>
        <end position="269"/>
    </location>
</feature>
<evidence type="ECO:0000256" key="4">
    <source>
        <dbReference type="ARBA" id="ARBA00023136"/>
    </source>
</evidence>
<dbReference type="AlphaFoldDB" id="A0A5B0VK67"/>
<feature type="transmembrane region" description="Helical" evidence="5">
    <location>
        <begin position="51"/>
        <end position="73"/>
    </location>
</feature>
<feature type="domain" description="O-antigen ligase-related" evidence="6">
    <location>
        <begin position="214"/>
        <end position="350"/>
    </location>
</feature>
<dbReference type="Pfam" id="PF04932">
    <property type="entry name" value="Wzy_C"/>
    <property type="match status" value="1"/>
</dbReference>
<feature type="transmembrane region" description="Helical" evidence="5">
    <location>
        <begin position="385"/>
        <end position="404"/>
    </location>
</feature>
<dbReference type="InterPro" id="IPR051533">
    <property type="entry name" value="WaaL-like"/>
</dbReference>
<organism evidence="7 8">
    <name type="scientific">Marinobacter salinexigens</name>
    <dbReference type="NCBI Taxonomy" id="2919747"/>
    <lineage>
        <taxon>Bacteria</taxon>
        <taxon>Pseudomonadati</taxon>
        <taxon>Pseudomonadota</taxon>
        <taxon>Gammaproteobacteria</taxon>
        <taxon>Pseudomonadales</taxon>
        <taxon>Marinobacteraceae</taxon>
        <taxon>Marinobacter</taxon>
    </lineage>
</organism>
<keyword evidence="3 5" id="KW-1133">Transmembrane helix</keyword>
<sequence length="441" mass="50344">MISETNGGFFVKKTVNRNFSDPKRKESKVFVFLVCVYILTWYLQLNGRVGILGAIRFEFILGLLLSASAVFVVIGSKAKPTPLKFPVFMLFFLLALYTVFSYNREASFNIFFDKVFKASMLALFFAAFIKSPWALKLAIAAFLLAMFKITQEGFLGWVTGSLVWENQGIPRLHGSTGMYRHPNSFSGLALGCIPFIYFLYPVVNKWKKIFLLVLALFCITIVVFTGSRTGYVGAALLFVYFLWQQTSRTRTKALFFSVIMVIVVIPFIPQDYVGRFESIFTLEEKEGASSEKRIQILEDAAMVFIDKPWGVGVGAFPSVRAQMFGRYQDTHNMYLELLTNMSIFGLAAFIFLVYKLISLNKRLQRTLDALDHDSFHHQDIRFLNALSKAIVAFLFLRLVLGAFGMDSYEIYWWFSMGVTISIYRCVENMSYSSKKPTSNFL</sequence>
<feature type="transmembrane region" description="Helical" evidence="5">
    <location>
        <begin position="122"/>
        <end position="147"/>
    </location>
</feature>
<dbReference type="PANTHER" id="PTHR37422:SF21">
    <property type="entry name" value="EXOQ-LIKE PROTEIN"/>
    <property type="match status" value="1"/>
</dbReference>
<accession>A0A5B0VK67</accession>
<evidence type="ECO:0000259" key="6">
    <source>
        <dbReference type="Pfam" id="PF04932"/>
    </source>
</evidence>
<feature type="transmembrane region" description="Helical" evidence="5">
    <location>
        <begin position="337"/>
        <end position="357"/>
    </location>
</feature>
<dbReference type="EMBL" id="VTUU01000002">
    <property type="protein sequence ID" value="KAA1175052.1"/>
    <property type="molecule type" value="Genomic_DNA"/>
</dbReference>
<proteinExistence type="predicted"/>
<reference evidence="7 8" key="1">
    <citation type="submission" date="2019-08" db="EMBL/GenBank/DDBJ databases">
        <title>Marinobacter ZYF650 sp. nov., a marine bacterium isolated from seawater of the Mariana trench.</title>
        <authorList>
            <person name="Ahmad W."/>
        </authorList>
    </citation>
    <scope>NUCLEOTIDE SEQUENCE [LARGE SCALE GENOMIC DNA]</scope>
    <source>
        <strain evidence="7 8">ZYF650</strain>
    </source>
</reference>
<dbReference type="PANTHER" id="PTHR37422">
    <property type="entry name" value="TEICHURONIC ACID BIOSYNTHESIS PROTEIN TUAE"/>
    <property type="match status" value="1"/>
</dbReference>
<evidence type="ECO:0000256" key="1">
    <source>
        <dbReference type="ARBA" id="ARBA00004141"/>
    </source>
</evidence>